<protein>
    <submittedName>
        <fullName evidence="2">Unannotated protein</fullName>
    </submittedName>
</protein>
<feature type="compositionally biased region" description="Basic and acidic residues" evidence="1">
    <location>
        <begin position="160"/>
        <end position="169"/>
    </location>
</feature>
<evidence type="ECO:0000313" key="2">
    <source>
        <dbReference type="EMBL" id="CAB5069434.1"/>
    </source>
</evidence>
<proteinExistence type="predicted"/>
<accession>A0A6J7USV4</accession>
<gene>
    <name evidence="2" type="ORF">UFOPK4354_02095</name>
</gene>
<dbReference type="EMBL" id="CAFBQW010000356">
    <property type="protein sequence ID" value="CAB5069434.1"/>
    <property type="molecule type" value="Genomic_DNA"/>
</dbReference>
<organism evidence="2">
    <name type="scientific">freshwater metagenome</name>
    <dbReference type="NCBI Taxonomy" id="449393"/>
    <lineage>
        <taxon>unclassified sequences</taxon>
        <taxon>metagenomes</taxon>
        <taxon>ecological metagenomes</taxon>
    </lineage>
</organism>
<name>A0A6J7USV4_9ZZZZ</name>
<feature type="region of interest" description="Disordered" evidence="1">
    <location>
        <begin position="127"/>
        <end position="170"/>
    </location>
</feature>
<reference evidence="2" key="1">
    <citation type="submission" date="2020-05" db="EMBL/GenBank/DDBJ databases">
        <authorList>
            <person name="Chiriac C."/>
            <person name="Salcher M."/>
            <person name="Ghai R."/>
            <person name="Kavagutti S V."/>
        </authorList>
    </citation>
    <scope>NUCLEOTIDE SEQUENCE</scope>
</reference>
<evidence type="ECO:0000256" key="1">
    <source>
        <dbReference type="SAM" id="MobiDB-lite"/>
    </source>
</evidence>
<sequence length="191" mass="21058">MRNTLLNVEAVIGQFSLRPRGCSREFRLGQEMERRGRGCFEVQPLHRPHAAIGEVGQEHERHGGSVTIESTVVLPKCPTAAVFSGDVLHHVHDAEELGVSIFTFKPGVVPPCPIIDDCSLKINSSPAVHRGGRTIGVGHERTTRQHSKGSKQPEDEDDNDHGGANDSNHDWLFSTMRHVLNGQRNRPDNQG</sequence>
<dbReference type="AlphaFoldDB" id="A0A6J7USV4"/>